<feature type="region of interest" description="Disordered" evidence="10">
    <location>
        <begin position="251"/>
        <end position="272"/>
    </location>
</feature>
<dbReference type="SUPFAM" id="SSF69593">
    <property type="entry name" value="Glycerol-3-phosphate (1)-acyltransferase"/>
    <property type="match status" value="1"/>
</dbReference>
<evidence type="ECO:0000256" key="7">
    <source>
        <dbReference type="ARBA" id="ARBA00022679"/>
    </source>
</evidence>
<dbReference type="GO" id="GO:0003841">
    <property type="term" value="F:1-acylglycerol-3-phosphate O-acyltransferase activity"/>
    <property type="evidence" value="ECO:0007669"/>
    <property type="project" value="UniProtKB-UniRule"/>
</dbReference>
<keyword evidence="8 9" id="KW-0012">Acyltransferase</keyword>
<sequence>MDLKSAWLATRQWVPFAVRTMAYGTVSLTLGPLTPRRSASLWAMRRWCQASARGLDIDIEVSGLENVPSGVFVYCSNHQSVLDILALGAVLPGDFKWAAKRSLLKIPFLGWHLQLAGHVPVDRTVGTRAAAEAIARFEQVLREGKPLLVFPEGTRSEDGVLRSFKNGGFYAAVRAGAPVVPVAIDGTHLLMKKGAIDTGDGTMRRVRVRIGAPLTVSPDGREGARVNDLRERAHAAVSELLRSIGGRVEAPAVAATASEPPASGVQTEQAPG</sequence>
<comment type="catalytic activity">
    <reaction evidence="1 9">
        <text>a 1-acyl-sn-glycero-3-phosphate + an acyl-CoA = a 1,2-diacyl-sn-glycero-3-phosphate + CoA</text>
        <dbReference type="Rhea" id="RHEA:19709"/>
        <dbReference type="ChEBI" id="CHEBI:57287"/>
        <dbReference type="ChEBI" id="CHEBI:57970"/>
        <dbReference type="ChEBI" id="CHEBI:58342"/>
        <dbReference type="ChEBI" id="CHEBI:58608"/>
        <dbReference type="EC" id="2.3.1.51"/>
    </reaction>
</comment>
<comment type="pathway">
    <text evidence="3">Lipid metabolism.</text>
</comment>
<dbReference type="Pfam" id="PF01553">
    <property type="entry name" value="Acyltransferase"/>
    <property type="match status" value="1"/>
</dbReference>
<proteinExistence type="inferred from homology"/>
<dbReference type="UniPathway" id="UPA00557">
    <property type="reaction ID" value="UER00613"/>
</dbReference>
<dbReference type="CDD" id="cd07989">
    <property type="entry name" value="LPLAT_AGPAT-like"/>
    <property type="match status" value="1"/>
</dbReference>
<name>A0A150QLM9_SORCE</name>
<comment type="caution">
    <text evidence="12">The sequence shown here is derived from an EMBL/GenBank/DDBJ whole genome shotgun (WGS) entry which is preliminary data.</text>
</comment>
<comment type="similarity">
    <text evidence="4 9">Belongs to the 1-acyl-sn-glycerol-3-phosphate acyltransferase family.</text>
</comment>
<evidence type="ECO:0000256" key="3">
    <source>
        <dbReference type="ARBA" id="ARBA00005189"/>
    </source>
</evidence>
<comment type="domain">
    <text evidence="9">The HXXXXD motif is essential for acyltransferase activity and may constitute the binding site for the phosphate moiety of the glycerol-3-phosphate.</text>
</comment>
<evidence type="ECO:0000256" key="10">
    <source>
        <dbReference type="SAM" id="MobiDB-lite"/>
    </source>
</evidence>
<dbReference type="InterPro" id="IPR002123">
    <property type="entry name" value="Plipid/glycerol_acylTrfase"/>
</dbReference>
<organism evidence="12 13">
    <name type="scientific">Sorangium cellulosum</name>
    <name type="common">Polyangium cellulosum</name>
    <dbReference type="NCBI Taxonomy" id="56"/>
    <lineage>
        <taxon>Bacteria</taxon>
        <taxon>Pseudomonadati</taxon>
        <taxon>Myxococcota</taxon>
        <taxon>Polyangia</taxon>
        <taxon>Polyangiales</taxon>
        <taxon>Polyangiaceae</taxon>
        <taxon>Sorangium</taxon>
    </lineage>
</organism>
<keyword evidence="7 9" id="KW-0808">Transferase</keyword>
<evidence type="ECO:0000256" key="2">
    <source>
        <dbReference type="ARBA" id="ARBA00004728"/>
    </source>
</evidence>
<evidence type="ECO:0000256" key="5">
    <source>
        <dbReference type="ARBA" id="ARBA00013211"/>
    </source>
</evidence>
<dbReference type="EMBL" id="JEMA01000525">
    <property type="protein sequence ID" value="KYF68860.1"/>
    <property type="molecule type" value="Genomic_DNA"/>
</dbReference>
<protein>
    <recommendedName>
        <fullName evidence="6 9">1-acyl-sn-glycerol-3-phosphate acyltransferase</fullName>
        <ecNumber evidence="5 9">2.3.1.51</ecNumber>
    </recommendedName>
</protein>
<comment type="pathway">
    <text evidence="2">Phospholipid metabolism; CDP-diacylglycerol biosynthesis; CDP-diacylglycerol from sn-glycerol 3-phosphate: step 2/3.</text>
</comment>
<evidence type="ECO:0000256" key="6">
    <source>
        <dbReference type="ARBA" id="ARBA00016139"/>
    </source>
</evidence>
<gene>
    <name evidence="12" type="ORF">BE15_28325</name>
</gene>
<keyword evidence="9" id="KW-1208">Phospholipid metabolism</keyword>
<dbReference type="Proteomes" id="UP000075260">
    <property type="component" value="Unassembled WGS sequence"/>
</dbReference>
<feature type="domain" description="Phospholipid/glycerol acyltransferase" evidence="11">
    <location>
        <begin position="72"/>
        <end position="187"/>
    </location>
</feature>
<dbReference type="AlphaFoldDB" id="A0A150QLM9"/>
<evidence type="ECO:0000256" key="1">
    <source>
        <dbReference type="ARBA" id="ARBA00001141"/>
    </source>
</evidence>
<dbReference type="RefSeq" id="WP_061608838.1">
    <property type="nucleotide sequence ID" value="NZ_JEMA01000525.1"/>
</dbReference>
<dbReference type="OrthoDB" id="9809618at2"/>
<dbReference type="GO" id="GO:0016024">
    <property type="term" value="P:CDP-diacylglycerol biosynthetic process"/>
    <property type="evidence" value="ECO:0007669"/>
    <property type="project" value="UniProtKB-UniPathway"/>
</dbReference>
<keyword evidence="9" id="KW-0444">Lipid biosynthesis</keyword>
<dbReference type="PANTHER" id="PTHR10434:SF66">
    <property type="entry name" value="PHOSPHOLIPID_GLYCEROL ACYLTRANSFERASE DOMAIN-CONTAINING PROTEIN"/>
    <property type="match status" value="1"/>
</dbReference>
<dbReference type="NCBIfam" id="TIGR00530">
    <property type="entry name" value="AGP_acyltrn"/>
    <property type="match status" value="1"/>
</dbReference>
<dbReference type="PANTHER" id="PTHR10434">
    <property type="entry name" value="1-ACYL-SN-GLYCEROL-3-PHOSPHATE ACYLTRANSFERASE"/>
    <property type="match status" value="1"/>
</dbReference>
<dbReference type="EC" id="2.3.1.51" evidence="5 9"/>
<keyword evidence="9" id="KW-0594">Phospholipid biosynthesis</keyword>
<evidence type="ECO:0000313" key="13">
    <source>
        <dbReference type="Proteomes" id="UP000075260"/>
    </source>
</evidence>
<evidence type="ECO:0000256" key="9">
    <source>
        <dbReference type="RuleBase" id="RU361267"/>
    </source>
</evidence>
<dbReference type="GO" id="GO:0006654">
    <property type="term" value="P:phosphatidic acid biosynthetic process"/>
    <property type="evidence" value="ECO:0007669"/>
    <property type="project" value="TreeGrafter"/>
</dbReference>
<evidence type="ECO:0000256" key="4">
    <source>
        <dbReference type="ARBA" id="ARBA00008655"/>
    </source>
</evidence>
<evidence type="ECO:0000313" key="12">
    <source>
        <dbReference type="EMBL" id="KYF68860.1"/>
    </source>
</evidence>
<dbReference type="GO" id="GO:0016020">
    <property type="term" value="C:membrane"/>
    <property type="evidence" value="ECO:0007669"/>
    <property type="project" value="InterPro"/>
</dbReference>
<accession>A0A150QLM9</accession>
<evidence type="ECO:0000256" key="8">
    <source>
        <dbReference type="ARBA" id="ARBA00023315"/>
    </source>
</evidence>
<keyword evidence="9" id="KW-0443">Lipid metabolism</keyword>
<reference evidence="12 13" key="1">
    <citation type="submission" date="2014-02" db="EMBL/GenBank/DDBJ databases">
        <title>The small core and large imbalanced accessory genome model reveals a collaborative survival strategy of Sorangium cellulosum strains in nature.</title>
        <authorList>
            <person name="Han K."/>
            <person name="Peng R."/>
            <person name="Blom J."/>
            <person name="Li Y.-Z."/>
        </authorList>
    </citation>
    <scope>NUCLEOTIDE SEQUENCE [LARGE SCALE GENOMIC DNA]</scope>
    <source>
        <strain evidence="12 13">So0008-312</strain>
    </source>
</reference>
<dbReference type="SMART" id="SM00563">
    <property type="entry name" value="PlsC"/>
    <property type="match status" value="1"/>
</dbReference>
<dbReference type="InterPro" id="IPR004552">
    <property type="entry name" value="AGP_acyltrans"/>
</dbReference>
<evidence type="ECO:0000259" key="11">
    <source>
        <dbReference type="SMART" id="SM00563"/>
    </source>
</evidence>